<accession>A0AAD9Y013</accession>
<dbReference type="EMBL" id="VYYT01000563">
    <property type="protein sequence ID" value="KAK2731759.1"/>
    <property type="molecule type" value="Genomic_DNA"/>
</dbReference>
<evidence type="ECO:0000313" key="2">
    <source>
        <dbReference type="Proteomes" id="UP001281614"/>
    </source>
</evidence>
<organism evidence="1 2">
    <name type="scientific">Colletotrichum kahawae</name>
    <name type="common">Coffee berry disease fungus</name>
    <dbReference type="NCBI Taxonomy" id="34407"/>
    <lineage>
        <taxon>Eukaryota</taxon>
        <taxon>Fungi</taxon>
        <taxon>Dikarya</taxon>
        <taxon>Ascomycota</taxon>
        <taxon>Pezizomycotina</taxon>
        <taxon>Sordariomycetes</taxon>
        <taxon>Hypocreomycetidae</taxon>
        <taxon>Glomerellales</taxon>
        <taxon>Glomerellaceae</taxon>
        <taxon>Colletotrichum</taxon>
        <taxon>Colletotrichum gloeosporioides species complex</taxon>
    </lineage>
</organism>
<name>A0AAD9Y013_COLKA</name>
<proteinExistence type="predicted"/>
<evidence type="ECO:0000313" key="1">
    <source>
        <dbReference type="EMBL" id="KAK2731759.1"/>
    </source>
</evidence>
<keyword evidence="2" id="KW-1185">Reference proteome</keyword>
<dbReference type="Proteomes" id="UP001281614">
    <property type="component" value="Unassembled WGS sequence"/>
</dbReference>
<gene>
    <name evidence="1" type="ORF">CKAH01_19052</name>
</gene>
<protein>
    <submittedName>
        <fullName evidence="1">Uncharacterized protein</fullName>
    </submittedName>
</protein>
<comment type="caution">
    <text evidence="1">The sequence shown here is derived from an EMBL/GenBank/DDBJ whole genome shotgun (WGS) entry which is preliminary data.</text>
</comment>
<dbReference type="AlphaFoldDB" id="A0AAD9Y013"/>
<sequence>MLSDVASIGLAWLWFKWRRNYVWVHLHIIVPTLRTVVGDIDSYYDGDTNFPPTYHPTGTHC</sequence>
<reference evidence="1" key="1">
    <citation type="submission" date="2023-02" db="EMBL/GenBank/DDBJ databases">
        <title>Colletotrichum kahawae CIFC_Que2 genome sequencing and assembly.</title>
        <authorList>
            <person name="Baroncelli R."/>
        </authorList>
    </citation>
    <scope>NUCLEOTIDE SEQUENCE</scope>
    <source>
        <strain evidence="1">CIFC_Que2</strain>
    </source>
</reference>